<evidence type="ECO:0000256" key="1">
    <source>
        <dbReference type="ARBA" id="ARBA00023002"/>
    </source>
</evidence>
<gene>
    <name evidence="4" type="primary">iolG_85</name>
    <name evidence="4" type="ORF">SDC9_188176</name>
</gene>
<dbReference type="AlphaFoldDB" id="A0A645HNN9"/>
<dbReference type="GO" id="GO:0050112">
    <property type="term" value="F:inositol 2-dehydrogenase (NAD+) activity"/>
    <property type="evidence" value="ECO:0007669"/>
    <property type="project" value="UniProtKB-EC"/>
</dbReference>
<comment type="caution">
    <text evidence="4">The sequence shown here is derived from an EMBL/GenBank/DDBJ whole genome shotgun (WGS) entry which is preliminary data.</text>
</comment>
<dbReference type="EMBL" id="VSSQ01097189">
    <property type="protein sequence ID" value="MPN40638.1"/>
    <property type="molecule type" value="Genomic_DNA"/>
</dbReference>
<dbReference type="EC" id="1.1.1.18" evidence="4"/>
<keyword evidence="1 4" id="KW-0560">Oxidoreductase</keyword>
<dbReference type="SUPFAM" id="SSF51735">
    <property type="entry name" value="NAD(P)-binding Rossmann-fold domains"/>
    <property type="match status" value="1"/>
</dbReference>
<reference evidence="4" key="1">
    <citation type="submission" date="2019-08" db="EMBL/GenBank/DDBJ databases">
        <authorList>
            <person name="Kucharzyk K."/>
            <person name="Murdoch R.W."/>
            <person name="Higgins S."/>
            <person name="Loffler F."/>
        </authorList>
    </citation>
    <scope>NUCLEOTIDE SEQUENCE</scope>
</reference>
<dbReference type="InterPro" id="IPR055170">
    <property type="entry name" value="GFO_IDH_MocA-like_dom"/>
</dbReference>
<feature type="domain" description="GFO/IDH/MocA-like oxidoreductase" evidence="3">
    <location>
        <begin position="73"/>
        <end position="179"/>
    </location>
</feature>
<evidence type="ECO:0000259" key="2">
    <source>
        <dbReference type="Pfam" id="PF01408"/>
    </source>
</evidence>
<dbReference type="Gene3D" id="3.30.360.10">
    <property type="entry name" value="Dihydrodipicolinate Reductase, domain 2"/>
    <property type="match status" value="1"/>
</dbReference>
<name>A0A645HNN9_9ZZZZ</name>
<dbReference type="GO" id="GO:0000166">
    <property type="term" value="F:nucleotide binding"/>
    <property type="evidence" value="ECO:0007669"/>
    <property type="project" value="InterPro"/>
</dbReference>
<evidence type="ECO:0000259" key="3">
    <source>
        <dbReference type="Pfam" id="PF22725"/>
    </source>
</evidence>
<dbReference type="PANTHER" id="PTHR43818:SF11">
    <property type="entry name" value="BCDNA.GH03377"/>
    <property type="match status" value="1"/>
</dbReference>
<sequence length="204" mass="23134">MEAEDIDAVVIATYNDSHVPIAIEAARRGKHVHSEKPLGMSGAQAEEAVRVINETGVIAAVAFNCCKHPLQEYVKRLIASGELGEVISFRGASDQDYYLDDNWHTQDFVWRMTKKHAGSGALGDLAAHTISLSQYLIGDTAEVSGTTKIIFPERPDFYDPDKIYKVENDDIVQYTYRYKMERWDISFPAVWRRDAKWASIMRFN</sequence>
<dbReference type="InterPro" id="IPR050463">
    <property type="entry name" value="Gfo/Idh/MocA_oxidrdct_glycsds"/>
</dbReference>
<feature type="domain" description="Gfo/Idh/MocA-like oxidoreductase N-terminal" evidence="2">
    <location>
        <begin position="3"/>
        <end position="63"/>
    </location>
</feature>
<protein>
    <submittedName>
        <fullName evidence="4">Inositol 2-dehydrogenase/D-chiro-inositol 3-dehydrogenase</fullName>
        <ecNumber evidence="4">1.1.1.18</ecNumber>
    </submittedName>
</protein>
<dbReference type="SUPFAM" id="SSF55347">
    <property type="entry name" value="Glyceraldehyde-3-phosphate dehydrogenase-like, C-terminal domain"/>
    <property type="match status" value="1"/>
</dbReference>
<proteinExistence type="predicted"/>
<dbReference type="Pfam" id="PF22725">
    <property type="entry name" value="GFO_IDH_MocA_C3"/>
    <property type="match status" value="1"/>
</dbReference>
<evidence type="ECO:0000313" key="4">
    <source>
        <dbReference type="EMBL" id="MPN40638.1"/>
    </source>
</evidence>
<dbReference type="Gene3D" id="3.40.50.720">
    <property type="entry name" value="NAD(P)-binding Rossmann-like Domain"/>
    <property type="match status" value="1"/>
</dbReference>
<dbReference type="Pfam" id="PF01408">
    <property type="entry name" value="GFO_IDH_MocA"/>
    <property type="match status" value="1"/>
</dbReference>
<accession>A0A645HNN9</accession>
<dbReference type="PANTHER" id="PTHR43818">
    <property type="entry name" value="BCDNA.GH03377"/>
    <property type="match status" value="1"/>
</dbReference>
<dbReference type="InterPro" id="IPR000683">
    <property type="entry name" value="Gfo/Idh/MocA-like_OxRdtase_N"/>
</dbReference>
<dbReference type="InterPro" id="IPR036291">
    <property type="entry name" value="NAD(P)-bd_dom_sf"/>
</dbReference>
<organism evidence="4">
    <name type="scientific">bioreactor metagenome</name>
    <dbReference type="NCBI Taxonomy" id="1076179"/>
    <lineage>
        <taxon>unclassified sequences</taxon>
        <taxon>metagenomes</taxon>
        <taxon>ecological metagenomes</taxon>
    </lineage>
</organism>